<dbReference type="Ensembl" id="ENSLLET00000007085.1">
    <property type="protein sequence ID" value="ENSLLEP00000006807.1"/>
    <property type="gene ID" value="ENSLLEG00000004283.1"/>
</dbReference>
<evidence type="ECO:0000259" key="3">
    <source>
        <dbReference type="PROSITE" id="PS50158"/>
    </source>
</evidence>
<feature type="region of interest" description="Disordered" evidence="2">
    <location>
        <begin position="205"/>
        <end position="240"/>
    </location>
</feature>
<dbReference type="Pfam" id="PF03732">
    <property type="entry name" value="Retrotrans_gag"/>
    <property type="match status" value="1"/>
</dbReference>
<dbReference type="PANTHER" id="PTHR15503">
    <property type="entry name" value="LDOC1 RELATED"/>
    <property type="match status" value="1"/>
</dbReference>
<name>A0A8C5M025_9ANUR</name>
<proteinExistence type="predicted"/>
<dbReference type="InterPro" id="IPR005162">
    <property type="entry name" value="Retrotrans_gag_dom"/>
</dbReference>
<feature type="region of interest" description="Disordered" evidence="2">
    <location>
        <begin position="1"/>
        <end position="46"/>
    </location>
</feature>
<evidence type="ECO:0000313" key="4">
    <source>
        <dbReference type="Ensembl" id="ENSLLEP00000006807.1"/>
    </source>
</evidence>
<accession>A0A8C5M025</accession>
<sequence>MQVHQERLEQGLTSSGTSRSMVEPPTPPLDNAATGPEPYVSPPEKFDGDRKQFRCFITSCQIMFSLQRRTYNTDFARVRSVISLLIGRPQRWAHHLLRTHNPVLNSWSTFYEAMEEMYDDPHRTTNAAQALDNLKQGRNDVEEYITDFKHLALESEWNEPALIAQFRKGLSEALKDELARTGLPSSLDKTMSLCIDIDRRIRERRAERASTHPATPTRKPTIPPPYMPSQPADSGDEPMQVGAARGPLTEAERSRRRSLGLCMYCGRAGHQVRECREKPNARIGKPLALPAFASIKGICTPMSTHLIVPLSLQWDDHTTTINAMIDSGASSCFLDTEVIQTLGIPTSPKKQPYPIQLLDGSTPQSGPVTKETIPLLVTIGEQFQDTLLFDIVPSPVFPAVLGLNWLRRHNPTIDWTRSTVTFNQTDCSPTSEGLQLQTHTAAMCADIPKAY</sequence>
<protein>
    <recommendedName>
        <fullName evidence="3">CCHC-type domain-containing protein</fullName>
    </recommendedName>
</protein>
<dbReference type="Proteomes" id="UP000694569">
    <property type="component" value="Unplaced"/>
</dbReference>
<dbReference type="CDD" id="cd00303">
    <property type="entry name" value="retropepsin_like"/>
    <property type="match status" value="1"/>
</dbReference>
<evidence type="ECO:0000256" key="1">
    <source>
        <dbReference type="PROSITE-ProRule" id="PRU00047"/>
    </source>
</evidence>
<feature type="domain" description="CCHC-type" evidence="3">
    <location>
        <begin position="262"/>
        <end position="277"/>
    </location>
</feature>
<dbReference type="Pfam" id="PF13975">
    <property type="entry name" value="gag-asp_proteas"/>
    <property type="match status" value="1"/>
</dbReference>
<dbReference type="GeneTree" id="ENSGT00950000183173"/>
<dbReference type="InterPro" id="IPR036875">
    <property type="entry name" value="Znf_CCHC_sf"/>
</dbReference>
<evidence type="ECO:0000313" key="5">
    <source>
        <dbReference type="Proteomes" id="UP000694569"/>
    </source>
</evidence>
<keyword evidence="1" id="KW-0862">Zinc</keyword>
<keyword evidence="1" id="KW-0479">Metal-binding</keyword>
<dbReference type="AlphaFoldDB" id="A0A8C5M025"/>
<dbReference type="OrthoDB" id="3363185at2759"/>
<dbReference type="InterPro" id="IPR001878">
    <property type="entry name" value="Znf_CCHC"/>
</dbReference>
<keyword evidence="5" id="KW-1185">Reference proteome</keyword>
<dbReference type="PANTHER" id="PTHR15503:SF22">
    <property type="entry name" value="TRANSPOSON TY3-I GAG POLYPROTEIN"/>
    <property type="match status" value="1"/>
</dbReference>
<dbReference type="PROSITE" id="PS50158">
    <property type="entry name" value="ZF_CCHC"/>
    <property type="match status" value="1"/>
</dbReference>
<dbReference type="GO" id="GO:0003676">
    <property type="term" value="F:nucleic acid binding"/>
    <property type="evidence" value="ECO:0007669"/>
    <property type="project" value="InterPro"/>
</dbReference>
<feature type="compositionally biased region" description="Polar residues" evidence="2">
    <location>
        <begin position="11"/>
        <end position="20"/>
    </location>
</feature>
<dbReference type="SUPFAM" id="SSF57756">
    <property type="entry name" value="Retrovirus zinc finger-like domains"/>
    <property type="match status" value="1"/>
</dbReference>
<reference evidence="4" key="2">
    <citation type="submission" date="2025-09" db="UniProtKB">
        <authorList>
            <consortium name="Ensembl"/>
        </authorList>
    </citation>
    <scope>IDENTIFICATION</scope>
</reference>
<dbReference type="GO" id="GO:0008270">
    <property type="term" value="F:zinc ion binding"/>
    <property type="evidence" value="ECO:0007669"/>
    <property type="project" value="UniProtKB-KW"/>
</dbReference>
<dbReference type="SUPFAM" id="SSF50630">
    <property type="entry name" value="Acid proteases"/>
    <property type="match status" value="1"/>
</dbReference>
<organism evidence="4 5">
    <name type="scientific">Leptobrachium leishanense</name>
    <name type="common">Leishan spiny toad</name>
    <dbReference type="NCBI Taxonomy" id="445787"/>
    <lineage>
        <taxon>Eukaryota</taxon>
        <taxon>Metazoa</taxon>
        <taxon>Chordata</taxon>
        <taxon>Craniata</taxon>
        <taxon>Vertebrata</taxon>
        <taxon>Euteleostomi</taxon>
        <taxon>Amphibia</taxon>
        <taxon>Batrachia</taxon>
        <taxon>Anura</taxon>
        <taxon>Pelobatoidea</taxon>
        <taxon>Megophryidae</taxon>
        <taxon>Leptobrachium</taxon>
    </lineage>
</organism>
<dbReference type="InterPro" id="IPR032567">
    <property type="entry name" value="RTL1-rel"/>
</dbReference>
<dbReference type="Gene3D" id="2.40.70.10">
    <property type="entry name" value="Acid Proteases"/>
    <property type="match status" value="1"/>
</dbReference>
<evidence type="ECO:0000256" key="2">
    <source>
        <dbReference type="SAM" id="MobiDB-lite"/>
    </source>
</evidence>
<keyword evidence="1" id="KW-0863">Zinc-finger</keyword>
<dbReference type="InterPro" id="IPR021109">
    <property type="entry name" value="Peptidase_aspartic_dom_sf"/>
</dbReference>
<reference evidence="4" key="1">
    <citation type="submission" date="2025-08" db="UniProtKB">
        <authorList>
            <consortium name="Ensembl"/>
        </authorList>
    </citation>
    <scope>IDENTIFICATION</scope>
</reference>